<dbReference type="EMBL" id="JFBT01000001">
    <property type="protein sequence ID" value="EXG83009.1"/>
    <property type="molecule type" value="Genomic_DNA"/>
</dbReference>
<feature type="chain" id="PRO_5038947524" evidence="1">
    <location>
        <begin position="21"/>
        <end position="375"/>
    </location>
</feature>
<keyword evidence="1" id="KW-0732">Signal</keyword>
<accession>A0A010ZWG3</accession>
<keyword evidence="3" id="KW-1185">Reference proteome</keyword>
<dbReference type="RefSeq" id="WP_157017927.1">
    <property type="nucleotide sequence ID" value="NZ_KK073874.1"/>
</dbReference>
<gene>
    <name evidence="2" type="ORF">CryarDRAFT_4215</name>
</gene>
<dbReference type="HOGENOM" id="CLU_737156_0_0_11"/>
<name>A0A010ZWG3_9ACTN</name>
<sequence length="375" mass="37152">MAGLRTTSAMLAAAVLLVGAGCGSEKPASAPAPAPAPRLAYADGSAVLVRAADGTAKRVAALPAGWRAEALTWSGDGTELAWIAADGEDVSRSRIYRAAASGSPVRHWDCALLCGGVEFLGSDLVGEGSLGGLESYPASGGEPEPFVPDGLPGASDLLGLSYRNLLTGSPAGDAIYVATGASTAAPKEVYRVGAGPTAVPVQPAGPTGLPLNATVSADGARLAYTVDGAVPACGATESVVVTDLGSGRATTLAPPSSTAAMFVAGLWFGDGDQVFAAYVPGPVPCVAGAAEQPDTPTRATTATVYERAGSTWKAAGRRARDGAHLGAGRALELVGTMTVGPSRIQQSPGGTLRLTGDGAPTVVAEDVTTFAVAPN</sequence>
<reference evidence="2 3" key="1">
    <citation type="submission" date="2013-07" db="EMBL/GenBank/DDBJ databases">
        <authorList>
            <consortium name="DOE Joint Genome Institute"/>
            <person name="Eisen J."/>
            <person name="Huntemann M."/>
            <person name="Han J."/>
            <person name="Chen A."/>
            <person name="Kyrpides N."/>
            <person name="Mavromatis K."/>
            <person name="Markowitz V."/>
            <person name="Palaniappan K."/>
            <person name="Ivanova N."/>
            <person name="Schaumberg A."/>
            <person name="Pati A."/>
            <person name="Liolios K."/>
            <person name="Nordberg H.P."/>
            <person name="Cantor M.N."/>
            <person name="Hua S.X."/>
            <person name="Woyke T."/>
        </authorList>
    </citation>
    <scope>NUCLEOTIDE SEQUENCE [LARGE SCALE GENOMIC DNA]</scope>
    <source>
        <strain evidence="2 3">DSM 44712</strain>
    </source>
</reference>
<dbReference type="PROSITE" id="PS51257">
    <property type="entry name" value="PROKAR_LIPOPROTEIN"/>
    <property type="match status" value="1"/>
</dbReference>
<dbReference type="SUPFAM" id="SSF63825">
    <property type="entry name" value="YWTD domain"/>
    <property type="match status" value="1"/>
</dbReference>
<evidence type="ECO:0000313" key="3">
    <source>
        <dbReference type="Proteomes" id="UP000021053"/>
    </source>
</evidence>
<organism evidence="2 3">
    <name type="scientific">Cryptosporangium arvum DSM 44712</name>
    <dbReference type="NCBI Taxonomy" id="927661"/>
    <lineage>
        <taxon>Bacteria</taxon>
        <taxon>Bacillati</taxon>
        <taxon>Actinomycetota</taxon>
        <taxon>Actinomycetes</taxon>
        <taxon>Cryptosporangiales</taxon>
        <taxon>Cryptosporangiaceae</taxon>
        <taxon>Cryptosporangium</taxon>
    </lineage>
</organism>
<dbReference type="Proteomes" id="UP000021053">
    <property type="component" value="Unassembled WGS sequence"/>
</dbReference>
<proteinExistence type="predicted"/>
<feature type="signal peptide" evidence="1">
    <location>
        <begin position="1"/>
        <end position="20"/>
    </location>
</feature>
<dbReference type="AlphaFoldDB" id="A0A010ZWG3"/>
<protein>
    <submittedName>
        <fullName evidence="2">Uncharacterized protein</fullName>
    </submittedName>
</protein>
<evidence type="ECO:0000313" key="2">
    <source>
        <dbReference type="EMBL" id="EXG83009.1"/>
    </source>
</evidence>
<comment type="caution">
    <text evidence="2">The sequence shown here is derived from an EMBL/GenBank/DDBJ whole genome shotgun (WGS) entry which is preliminary data.</text>
</comment>
<evidence type="ECO:0000256" key="1">
    <source>
        <dbReference type="SAM" id="SignalP"/>
    </source>
</evidence>
<dbReference type="OrthoDB" id="9823360at2"/>